<dbReference type="GO" id="GO:0005524">
    <property type="term" value="F:ATP binding"/>
    <property type="evidence" value="ECO:0007669"/>
    <property type="project" value="UniProtKB-KW"/>
</dbReference>
<dbReference type="Pfam" id="PF03796">
    <property type="entry name" value="DnaB_C"/>
    <property type="match status" value="1"/>
</dbReference>
<evidence type="ECO:0000256" key="1">
    <source>
        <dbReference type="ARBA" id="ARBA00008428"/>
    </source>
</evidence>
<reference evidence="12 13" key="1">
    <citation type="submission" date="2018-09" db="EMBL/GenBank/DDBJ databases">
        <title>Metagenome Assembled Genomes from an Advanced Water Purification Facility.</title>
        <authorList>
            <person name="Stamps B.W."/>
            <person name="Spear J.R."/>
        </authorList>
    </citation>
    <scope>NUCLEOTIDE SEQUENCE [LARGE SCALE GENOMIC DNA]</scope>
    <source>
        <strain evidence="12">Bin_63_2</strain>
    </source>
</reference>
<dbReference type="GO" id="GO:0006260">
    <property type="term" value="P:DNA replication"/>
    <property type="evidence" value="ECO:0007669"/>
    <property type="project" value="UniProtKB-KW"/>
</dbReference>
<feature type="domain" description="SF4 helicase" evidence="11">
    <location>
        <begin position="183"/>
        <end position="475"/>
    </location>
</feature>
<dbReference type="Gene3D" id="1.10.860.10">
    <property type="entry name" value="DNAb Helicase, Chain A"/>
    <property type="match status" value="1"/>
</dbReference>
<dbReference type="EC" id="5.6.2.3" evidence="9"/>
<dbReference type="AlphaFoldDB" id="A0A5C7JB10"/>
<dbReference type="GO" id="GO:0016787">
    <property type="term" value="F:hydrolase activity"/>
    <property type="evidence" value="ECO:0007669"/>
    <property type="project" value="UniProtKB-KW"/>
</dbReference>
<keyword evidence="6" id="KW-0067">ATP-binding</keyword>
<evidence type="ECO:0000256" key="5">
    <source>
        <dbReference type="ARBA" id="ARBA00022806"/>
    </source>
</evidence>
<dbReference type="InterPro" id="IPR027417">
    <property type="entry name" value="P-loop_NTPase"/>
</dbReference>
<organism evidence="12 13">
    <name type="scientific">Candidatus Dojkabacteria bacterium</name>
    <dbReference type="NCBI Taxonomy" id="2099670"/>
    <lineage>
        <taxon>Bacteria</taxon>
        <taxon>Candidatus Dojkabacteria</taxon>
    </lineage>
</organism>
<keyword evidence="2" id="KW-0235">DNA replication</keyword>
<comment type="catalytic activity">
    <reaction evidence="10">
        <text>ATP + H2O = ADP + phosphate + H(+)</text>
        <dbReference type="Rhea" id="RHEA:13065"/>
        <dbReference type="ChEBI" id="CHEBI:15377"/>
        <dbReference type="ChEBI" id="CHEBI:15378"/>
        <dbReference type="ChEBI" id="CHEBI:30616"/>
        <dbReference type="ChEBI" id="CHEBI:43474"/>
        <dbReference type="ChEBI" id="CHEBI:456216"/>
        <dbReference type="EC" id="5.6.2.3"/>
    </reaction>
</comment>
<proteinExistence type="inferred from homology"/>
<gene>
    <name evidence="12" type="ORF">E6Q11_01025</name>
</gene>
<dbReference type="PROSITE" id="PS51199">
    <property type="entry name" value="SF4_HELICASE"/>
    <property type="match status" value="1"/>
</dbReference>
<dbReference type="Proteomes" id="UP000321026">
    <property type="component" value="Unassembled WGS sequence"/>
</dbReference>
<accession>A0A5C7JB10</accession>
<keyword evidence="4" id="KW-0378">Hydrolase</keyword>
<keyword evidence="8" id="KW-0413">Isomerase</keyword>
<evidence type="ECO:0000256" key="7">
    <source>
        <dbReference type="ARBA" id="ARBA00023125"/>
    </source>
</evidence>
<keyword evidence="5" id="KW-0347">Helicase</keyword>
<dbReference type="InterPro" id="IPR007694">
    <property type="entry name" value="DNA_helicase_DnaB-like_C"/>
</dbReference>
<dbReference type="SUPFAM" id="SSF52540">
    <property type="entry name" value="P-loop containing nucleoside triphosphate hydrolases"/>
    <property type="match status" value="1"/>
</dbReference>
<evidence type="ECO:0000256" key="8">
    <source>
        <dbReference type="ARBA" id="ARBA00023235"/>
    </source>
</evidence>
<evidence type="ECO:0000313" key="12">
    <source>
        <dbReference type="EMBL" id="TXG78428.1"/>
    </source>
</evidence>
<dbReference type="PANTHER" id="PTHR30153:SF2">
    <property type="entry name" value="REPLICATIVE DNA HELICASE"/>
    <property type="match status" value="1"/>
</dbReference>
<dbReference type="GO" id="GO:0003677">
    <property type="term" value="F:DNA binding"/>
    <property type="evidence" value="ECO:0007669"/>
    <property type="project" value="UniProtKB-KW"/>
</dbReference>
<dbReference type="Gene3D" id="3.40.50.300">
    <property type="entry name" value="P-loop containing nucleotide triphosphate hydrolases"/>
    <property type="match status" value="1"/>
</dbReference>
<dbReference type="InterPro" id="IPR016136">
    <property type="entry name" value="DNA_helicase_N/primase_C"/>
</dbReference>
<dbReference type="Pfam" id="PF00772">
    <property type="entry name" value="DnaB"/>
    <property type="match status" value="1"/>
</dbReference>
<dbReference type="InterPro" id="IPR036185">
    <property type="entry name" value="DNA_heli_DnaB-like_N_sf"/>
</dbReference>
<protein>
    <recommendedName>
        <fullName evidence="9">DNA 5'-3' helicase</fullName>
        <ecNumber evidence="9">5.6.2.3</ecNumber>
    </recommendedName>
</protein>
<evidence type="ECO:0000256" key="4">
    <source>
        <dbReference type="ARBA" id="ARBA00022801"/>
    </source>
</evidence>
<dbReference type="GO" id="GO:0043139">
    <property type="term" value="F:5'-3' DNA helicase activity"/>
    <property type="evidence" value="ECO:0007669"/>
    <property type="project" value="UniProtKB-EC"/>
</dbReference>
<evidence type="ECO:0000256" key="3">
    <source>
        <dbReference type="ARBA" id="ARBA00022741"/>
    </source>
</evidence>
<evidence type="ECO:0000256" key="9">
    <source>
        <dbReference type="ARBA" id="ARBA00044969"/>
    </source>
</evidence>
<dbReference type="PANTHER" id="PTHR30153">
    <property type="entry name" value="REPLICATIVE DNA HELICASE DNAB"/>
    <property type="match status" value="1"/>
</dbReference>
<evidence type="ECO:0000256" key="2">
    <source>
        <dbReference type="ARBA" id="ARBA00022705"/>
    </source>
</evidence>
<evidence type="ECO:0000256" key="10">
    <source>
        <dbReference type="ARBA" id="ARBA00048954"/>
    </source>
</evidence>
<evidence type="ECO:0000313" key="13">
    <source>
        <dbReference type="Proteomes" id="UP000321026"/>
    </source>
</evidence>
<evidence type="ECO:0000256" key="6">
    <source>
        <dbReference type="ARBA" id="ARBA00022840"/>
    </source>
</evidence>
<comment type="caution">
    <text evidence="12">The sequence shown here is derived from an EMBL/GenBank/DDBJ whole genome shotgun (WGS) entry which is preliminary data.</text>
</comment>
<evidence type="ECO:0000259" key="11">
    <source>
        <dbReference type="PROSITE" id="PS51199"/>
    </source>
</evidence>
<dbReference type="SUPFAM" id="SSF48024">
    <property type="entry name" value="N-terminal domain of DnaB helicase"/>
    <property type="match status" value="1"/>
</dbReference>
<comment type="similarity">
    <text evidence="1">Belongs to the helicase family. DnaB subfamily.</text>
</comment>
<dbReference type="EMBL" id="SSDS01000016">
    <property type="protein sequence ID" value="TXG78428.1"/>
    <property type="molecule type" value="Genomic_DNA"/>
</dbReference>
<sequence>MNVLPLKRDVEPTFVTNDIELEQAVLHAMLSSTEALRTFTGSTVTDDFTHPVHRRLADHLLDLVGTGRQPSVAAALALFGDDELEPGLTAKHYVGRLFIGGTSMLFAAPLRDLHETWRGHVARRNVFQAGSHLQLCMTTELDIAQLAREGIDALNDVLAGFRQGRSESYTGKDAILAALDDMHADAEKIVTTGLTDLDHVLGGWPRGELVIVAGRPGMGKSAFTVSSVARAAHSGLGAVVFSLEMTRKQMGARLAADLAYVASDRICYEDIGKKRINGQRQVSRLENAAELAEAIRIEEQRGVTVSEIAAKCRRIANEFDGTGKRLDVVFVDHIGLVKASSRYAGVRHREVAEVTDGLATLAKELDCAVVGLCQLNRGVEGRESKRPGLSDLRDSGAIEEDASAVVFLYREAYYLQMQGKRDDYDDEMRRQALLEAHENRLELIVAKNRNGRTGLVSAYCDIGANAIRNLDFGGR</sequence>
<keyword evidence="7" id="KW-0238">DNA-binding</keyword>
<name>A0A5C7JB10_9BACT</name>
<dbReference type="GO" id="GO:0005829">
    <property type="term" value="C:cytosol"/>
    <property type="evidence" value="ECO:0007669"/>
    <property type="project" value="TreeGrafter"/>
</dbReference>
<keyword evidence="3" id="KW-0547">Nucleotide-binding</keyword>
<dbReference type="InterPro" id="IPR007693">
    <property type="entry name" value="DNA_helicase_DnaB-like_N"/>
</dbReference>